<comment type="subcellular location">
    <subcellularLocation>
        <location evidence="10 11">Cytoplasm</location>
    </subcellularLocation>
</comment>
<comment type="cofactor">
    <cofactor evidence="10">
        <name>Mg(2+)</name>
        <dbReference type="ChEBI" id="CHEBI:18420"/>
    </cofactor>
    <text evidence="10">Binds 2 divalent ions per subunit.</text>
</comment>
<keyword evidence="7 10" id="KW-0067">ATP-binding</keyword>
<feature type="binding site" evidence="10">
    <location>
        <position position="16"/>
    </location>
    <ligand>
        <name>Mg(2+)</name>
        <dbReference type="ChEBI" id="CHEBI:18420"/>
    </ligand>
</feature>
<dbReference type="PIRSF" id="PIRSF000497">
    <property type="entry name" value="MAT"/>
    <property type="match status" value="1"/>
</dbReference>
<evidence type="ECO:0000256" key="10">
    <source>
        <dbReference type="HAMAP-Rule" id="MF_00086"/>
    </source>
</evidence>
<dbReference type="NCBIfam" id="TIGR01034">
    <property type="entry name" value="metK"/>
    <property type="match status" value="1"/>
</dbReference>
<reference evidence="16 17" key="1">
    <citation type="journal article" date="2014" name="Nature">
        <title>An environmental bacterial taxon with a large and distinct metabolic repertoire.</title>
        <authorList>
            <person name="Wilson M.C."/>
            <person name="Mori T."/>
            <person name="Ruckert C."/>
            <person name="Uria A.R."/>
            <person name="Helf M.J."/>
            <person name="Takada K."/>
            <person name="Gernert C."/>
            <person name="Steffens U.A."/>
            <person name="Heycke N."/>
            <person name="Schmitt S."/>
            <person name="Rinke C."/>
            <person name="Helfrich E.J."/>
            <person name="Brachmann A.O."/>
            <person name="Gurgui C."/>
            <person name="Wakimoto T."/>
            <person name="Kracht M."/>
            <person name="Crusemann M."/>
            <person name="Hentschel U."/>
            <person name="Abe I."/>
            <person name="Matsunaga S."/>
            <person name="Kalinowski J."/>
            <person name="Takeyama H."/>
            <person name="Piel J."/>
        </authorList>
    </citation>
    <scope>NUCLEOTIDE SEQUENCE [LARGE SCALE GENOMIC DNA]</scope>
    <source>
        <strain evidence="17">TSY2</strain>
    </source>
</reference>
<dbReference type="PROSITE" id="PS00377">
    <property type="entry name" value="ADOMET_SYNTHASE_2"/>
    <property type="match status" value="1"/>
</dbReference>
<comment type="similarity">
    <text evidence="2 10 12">Belongs to the AdoMet synthase family.</text>
</comment>
<feature type="binding site" description="in other chain" evidence="10">
    <location>
        <position position="55"/>
    </location>
    <ligand>
        <name>L-methionine</name>
        <dbReference type="ChEBI" id="CHEBI:57844"/>
        <note>ligand shared between two neighboring subunits</note>
    </ligand>
</feature>
<feature type="binding site" evidence="10">
    <location>
        <position position="259"/>
    </location>
    <ligand>
        <name>L-methionine</name>
        <dbReference type="ChEBI" id="CHEBI:57844"/>
        <note>ligand shared between two neighboring subunits</note>
    </ligand>
</feature>
<evidence type="ECO:0000256" key="2">
    <source>
        <dbReference type="ARBA" id="ARBA00009685"/>
    </source>
</evidence>
<feature type="binding site" evidence="10">
    <location>
        <position position="259"/>
    </location>
    <ligand>
        <name>ATP</name>
        <dbReference type="ChEBI" id="CHEBI:30616"/>
        <note>ligand shared between two neighboring subunits</note>
    </ligand>
</feature>
<name>W4M1D5_9BACT</name>
<feature type="binding site" description="in other chain" evidence="10">
    <location>
        <begin position="173"/>
        <end position="175"/>
    </location>
    <ligand>
        <name>ATP</name>
        <dbReference type="ChEBI" id="CHEBI:30616"/>
        <note>ligand shared between two neighboring subunits</note>
    </ligand>
</feature>
<dbReference type="FunFam" id="3.30.300.10:FF:000003">
    <property type="entry name" value="S-adenosylmethionine synthase"/>
    <property type="match status" value="1"/>
</dbReference>
<feature type="domain" description="S-adenosylmethionine synthetase N-terminal" evidence="13">
    <location>
        <begin position="4"/>
        <end position="102"/>
    </location>
</feature>
<feature type="binding site" description="in other chain" evidence="10">
    <location>
        <position position="290"/>
    </location>
    <ligand>
        <name>L-methionine</name>
        <dbReference type="ChEBI" id="CHEBI:57844"/>
        <note>ligand shared between two neighboring subunits</note>
    </ligand>
</feature>
<evidence type="ECO:0000313" key="16">
    <source>
        <dbReference type="EMBL" id="ETX03482.1"/>
    </source>
</evidence>
<keyword evidence="9 10" id="KW-0630">Potassium</keyword>
<evidence type="ECO:0000259" key="15">
    <source>
        <dbReference type="Pfam" id="PF02773"/>
    </source>
</evidence>
<evidence type="ECO:0000256" key="5">
    <source>
        <dbReference type="ARBA" id="ARBA00022723"/>
    </source>
</evidence>
<dbReference type="InterPro" id="IPR022636">
    <property type="entry name" value="S-AdoMet_synthetase_sfam"/>
</dbReference>
<comment type="catalytic activity">
    <reaction evidence="10">
        <text>L-methionine + ATP + H2O = S-adenosyl-L-methionine + phosphate + diphosphate</text>
        <dbReference type="Rhea" id="RHEA:21080"/>
        <dbReference type="ChEBI" id="CHEBI:15377"/>
        <dbReference type="ChEBI" id="CHEBI:30616"/>
        <dbReference type="ChEBI" id="CHEBI:33019"/>
        <dbReference type="ChEBI" id="CHEBI:43474"/>
        <dbReference type="ChEBI" id="CHEBI:57844"/>
        <dbReference type="ChEBI" id="CHEBI:59789"/>
        <dbReference type="EC" id="2.5.1.6"/>
    </reaction>
</comment>
<dbReference type="GO" id="GO:0005737">
    <property type="term" value="C:cytoplasm"/>
    <property type="evidence" value="ECO:0007669"/>
    <property type="project" value="UniProtKB-SubCell"/>
</dbReference>
<dbReference type="PANTHER" id="PTHR11964">
    <property type="entry name" value="S-ADENOSYLMETHIONINE SYNTHETASE"/>
    <property type="match status" value="1"/>
</dbReference>
<dbReference type="Proteomes" id="UP000019140">
    <property type="component" value="Unassembled WGS sequence"/>
</dbReference>
<dbReference type="CDD" id="cd18079">
    <property type="entry name" value="S-AdoMet_synt"/>
    <property type="match status" value="1"/>
</dbReference>
<feature type="binding site" description="in other chain" evidence="10">
    <location>
        <begin position="265"/>
        <end position="266"/>
    </location>
    <ligand>
        <name>ATP</name>
        <dbReference type="ChEBI" id="CHEBI:30616"/>
        <note>ligand shared between two neighboring subunits</note>
    </ligand>
</feature>
<dbReference type="PROSITE" id="PS00376">
    <property type="entry name" value="ADOMET_SYNTHASE_1"/>
    <property type="match status" value="1"/>
</dbReference>
<evidence type="ECO:0000256" key="11">
    <source>
        <dbReference type="RuleBase" id="RU000542"/>
    </source>
</evidence>
<accession>W4M1D5</accession>
<dbReference type="Pfam" id="PF02773">
    <property type="entry name" value="S-AdoMet_synt_C"/>
    <property type="match status" value="1"/>
</dbReference>
<dbReference type="PATRIC" id="fig|1429439.4.peg.5650"/>
<dbReference type="InterPro" id="IPR022628">
    <property type="entry name" value="S-AdoMet_synt_N"/>
</dbReference>
<feature type="binding site" evidence="10">
    <location>
        <position position="42"/>
    </location>
    <ligand>
        <name>K(+)</name>
        <dbReference type="ChEBI" id="CHEBI:29103"/>
    </ligand>
</feature>
<keyword evidence="4 10" id="KW-0808">Transferase</keyword>
<evidence type="ECO:0000256" key="4">
    <source>
        <dbReference type="ARBA" id="ARBA00022679"/>
    </source>
</evidence>
<organism evidence="16 17">
    <name type="scientific">Candidatus Entotheonella gemina</name>
    <dbReference type="NCBI Taxonomy" id="1429439"/>
    <lineage>
        <taxon>Bacteria</taxon>
        <taxon>Pseudomonadati</taxon>
        <taxon>Nitrospinota/Tectimicrobiota group</taxon>
        <taxon>Candidatus Tectimicrobiota</taxon>
        <taxon>Candidatus Entotheonellia</taxon>
        <taxon>Candidatus Entotheonellales</taxon>
        <taxon>Candidatus Entotheonellaceae</taxon>
        <taxon>Candidatus Entotheonella</taxon>
    </lineage>
</organism>
<dbReference type="GO" id="GO:0004478">
    <property type="term" value="F:methionine adenosyltransferase activity"/>
    <property type="evidence" value="ECO:0007669"/>
    <property type="project" value="UniProtKB-UniRule"/>
</dbReference>
<comment type="caution">
    <text evidence="16">The sequence shown here is derived from an EMBL/GenBank/DDBJ whole genome shotgun (WGS) entry which is preliminary data.</text>
</comment>
<dbReference type="GO" id="GO:0006556">
    <property type="term" value="P:S-adenosylmethionine biosynthetic process"/>
    <property type="evidence" value="ECO:0007669"/>
    <property type="project" value="UniProtKB-UniRule"/>
</dbReference>
<keyword evidence="17" id="KW-1185">Reference proteome</keyword>
<sequence>MRSTFASESVTEGHPDKVADKISDSVLDAALALDPKARVACETLVSENLTVVAGEISATLLDKIDVEAVARQAIRDIGYTVPGLGFDADSCEVIVRMKPQSPNISQGVTAGEGLFKEQGAGDQGMMFGYATKEAQLNDVDSGLMPTPIFLAHQLTSRLAEVRKKGIVPGVYPDGKGQVAVEYEDNVPVAITNLVISTHHAESLSLAELRHQLIEHVVKAVIPDRLLSHSVIDQERDNANSTVVFINPTGVFSEGGPKADVGLTGRKIIVDTYGGMGRHGGGAFSGKDPSKVDRSAAYMARYVAQNVVAAELADVCEVQIAYVIGHADPVSVRVDTVNPVVSEDKISEAIRQVFDMRPAAIADHLGLLQPIYANTAAYGHFGRPEFPWEQRDRVAELQAAVK</sequence>
<feature type="binding site" description="in other chain" evidence="10">
    <location>
        <position position="100"/>
    </location>
    <ligand>
        <name>L-methionine</name>
        <dbReference type="ChEBI" id="CHEBI:57844"/>
        <note>ligand shared between two neighboring subunits</note>
    </ligand>
</feature>
<evidence type="ECO:0000256" key="1">
    <source>
        <dbReference type="ARBA" id="ARBA00005224"/>
    </source>
</evidence>
<evidence type="ECO:0000259" key="14">
    <source>
        <dbReference type="Pfam" id="PF02772"/>
    </source>
</evidence>
<comment type="pathway">
    <text evidence="1 10">Amino-acid biosynthesis; S-adenosyl-L-methionine biosynthesis; S-adenosyl-L-methionine from L-methionine: step 1/1.</text>
</comment>
<evidence type="ECO:0000256" key="12">
    <source>
        <dbReference type="RuleBase" id="RU004462"/>
    </source>
</evidence>
<dbReference type="Gene3D" id="3.30.300.10">
    <property type="match status" value="3"/>
</dbReference>
<keyword evidence="5 10" id="KW-0479">Metal-binding</keyword>
<evidence type="ECO:0000256" key="8">
    <source>
        <dbReference type="ARBA" id="ARBA00022842"/>
    </source>
</evidence>
<keyword evidence="3 10" id="KW-0554">One-carbon metabolism</keyword>
<dbReference type="Pfam" id="PF00438">
    <property type="entry name" value="S-AdoMet_synt_N"/>
    <property type="match status" value="1"/>
</dbReference>
<dbReference type="InterPro" id="IPR022630">
    <property type="entry name" value="S-AdoMet_synt_C"/>
</dbReference>
<evidence type="ECO:0000256" key="6">
    <source>
        <dbReference type="ARBA" id="ARBA00022741"/>
    </source>
</evidence>
<dbReference type="HOGENOM" id="CLU_041802_1_1_7"/>
<dbReference type="EC" id="2.5.1.6" evidence="10"/>
<evidence type="ECO:0000256" key="7">
    <source>
        <dbReference type="ARBA" id="ARBA00022840"/>
    </source>
</evidence>
<dbReference type="UniPathway" id="UPA00315">
    <property type="reaction ID" value="UER00080"/>
</dbReference>
<dbReference type="HAMAP" id="MF_00086">
    <property type="entry name" value="S_AdoMet_synth1"/>
    <property type="match status" value="1"/>
</dbReference>
<comment type="caution">
    <text evidence="10">Lacks conserved residue(s) required for the propagation of feature annotation.</text>
</comment>
<feature type="region of interest" description="Flexible loop" evidence="10">
    <location>
        <begin position="100"/>
        <end position="110"/>
    </location>
</feature>
<feature type="binding site" evidence="10">
    <location>
        <position position="286"/>
    </location>
    <ligand>
        <name>ATP</name>
        <dbReference type="ChEBI" id="CHEBI:30616"/>
        <note>ligand shared between two neighboring subunits</note>
    </ligand>
</feature>
<comment type="cofactor">
    <cofactor evidence="10">
        <name>K(+)</name>
        <dbReference type="ChEBI" id="CHEBI:29103"/>
    </cofactor>
    <text evidence="10">Binds 1 potassium ion per subunit.</text>
</comment>
<keyword evidence="8 10" id="KW-0460">Magnesium</keyword>
<dbReference type="GO" id="GO:0005524">
    <property type="term" value="F:ATP binding"/>
    <property type="evidence" value="ECO:0007669"/>
    <property type="project" value="UniProtKB-UniRule"/>
</dbReference>
<gene>
    <name evidence="10" type="primary">metK</name>
    <name evidence="16" type="ORF">ETSY2_33325</name>
</gene>
<proteinExistence type="inferred from homology"/>
<feature type="domain" description="S-adenosylmethionine synthetase C-terminal" evidence="15">
    <location>
        <begin position="254"/>
        <end position="389"/>
    </location>
</feature>
<feature type="domain" description="S-adenosylmethionine synthetase central" evidence="14">
    <location>
        <begin position="117"/>
        <end position="251"/>
    </location>
</feature>
<dbReference type="InterPro" id="IPR022629">
    <property type="entry name" value="S-AdoMet_synt_central"/>
</dbReference>
<evidence type="ECO:0000256" key="3">
    <source>
        <dbReference type="ARBA" id="ARBA00022563"/>
    </source>
</evidence>
<evidence type="ECO:0000259" key="13">
    <source>
        <dbReference type="Pfam" id="PF00438"/>
    </source>
</evidence>
<protein>
    <recommendedName>
        <fullName evidence="10">S-adenosylmethionine synthase</fullName>
        <shortName evidence="10">AdoMet synthase</shortName>
        <ecNumber evidence="10">2.5.1.6</ecNumber>
    </recommendedName>
    <alternativeName>
        <fullName evidence="10">MAT</fullName>
    </alternativeName>
    <alternativeName>
        <fullName evidence="10">Methionine adenosyltransferase</fullName>
    </alternativeName>
</protein>
<feature type="binding site" description="in other chain" evidence="10">
    <location>
        <position position="14"/>
    </location>
    <ligand>
        <name>ATP</name>
        <dbReference type="ChEBI" id="CHEBI:30616"/>
        <note>ligand shared between two neighboring subunits</note>
    </ligand>
</feature>
<dbReference type="InterPro" id="IPR022631">
    <property type="entry name" value="ADOMET_SYNTHASE_CS"/>
</dbReference>
<dbReference type="EMBL" id="AZHX01001426">
    <property type="protein sequence ID" value="ETX03482.1"/>
    <property type="molecule type" value="Genomic_DNA"/>
</dbReference>
<comment type="subunit">
    <text evidence="10">Homotetramer; dimer of dimers.</text>
</comment>
<evidence type="ECO:0000313" key="17">
    <source>
        <dbReference type="Proteomes" id="UP000019140"/>
    </source>
</evidence>
<dbReference type="Pfam" id="PF02772">
    <property type="entry name" value="S-AdoMet_synt_M"/>
    <property type="match status" value="1"/>
</dbReference>
<dbReference type="InterPro" id="IPR002133">
    <property type="entry name" value="S-AdoMet_synthetase"/>
</dbReference>
<evidence type="ECO:0000256" key="9">
    <source>
        <dbReference type="ARBA" id="ARBA00022958"/>
    </source>
</evidence>
<dbReference type="GO" id="GO:0000287">
    <property type="term" value="F:magnesium ion binding"/>
    <property type="evidence" value="ECO:0007669"/>
    <property type="project" value="UniProtKB-UniRule"/>
</dbReference>
<feature type="binding site" evidence="10">
    <location>
        <position position="282"/>
    </location>
    <ligand>
        <name>ATP</name>
        <dbReference type="ChEBI" id="CHEBI:30616"/>
        <note>ligand shared between two neighboring subunits</note>
    </ligand>
</feature>
<keyword evidence="6 10" id="KW-0547">Nucleotide-binding</keyword>
<keyword evidence="10" id="KW-0963">Cytoplasm</keyword>
<dbReference type="GO" id="GO:0006730">
    <property type="term" value="P:one-carbon metabolic process"/>
    <property type="evidence" value="ECO:0007669"/>
    <property type="project" value="UniProtKB-KW"/>
</dbReference>
<dbReference type="SUPFAM" id="SSF55973">
    <property type="entry name" value="S-adenosylmethionine synthetase"/>
    <property type="match status" value="3"/>
</dbReference>
<comment type="function">
    <text evidence="10">Catalyzes the formation of S-adenosylmethionine (AdoMet) from methionine and ATP. The overall synthetic reaction is composed of two sequential steps, AdoMet formation and the subsequent tripolyphosphate hydrolysis which occurs prior to release of AdoMet from the enzyme.</text>
</comment>
<dbReference type="AlphaFoldDB" id="W4M1D5"/>